<dbReference type="EMBL" id="GEDG01027920">
    <property type="protein sequence ID" value="JAP13516.1"/>
    <property type="molecule type" value="Transcribed_RNA"/>
</dbReference>
<organism evidence="1">
    <name type="scientific">Solanum chacoense</name>
    <name type="common">Chaco potato</name>
    <dbReference type="NCBI Taxonomy" id="4108"/>
    <lineage>
        <taxon>Eukaryota</taxon>
        <taxon>Viridiplantae</taxon>
        <taxon>Streptophyta</taxon>
        <taxon>Embryophyta</taxon>
        <taxon>Tracheophyta</taxon>
        <taxon>Spermatophyta</taxon>
        <taxon>Magnoliopsida</taxon>
        <taxon>eudicotyledons</taxon>
        <taxon>Gunneridae</taxon>
        <taxon>Pentapetalae</taxon>
        <taxon>asterids</taxon>
        <taxon>lamiids</taxon>
        <taxon>Solanales</taxon>
        <taxon>Solanaceae</taxon>
        <taxon>Solanoideae</taxon>
        <taxon>Solaneae</taxon>
        <taxon>Solanum</taxon>
    </lineage>
</organism>
<name>A0A0V0GZH4_SOLCH</name>
<accession>A0A0V0GZH4</accession>
<protein>
    <submittedName>
        <fullName evidence="1">Putative ovule protein</fullName>
    </submittedName>
</protein>
<dbReference type="AlphaFoldDB" id="A0A0V0GZH4"/>
<evidence type="ECO:0000313" key="1">
    <source>
        <dbReference type="EMBL" id="JAP13516.1"/>
    </source>
</evidence>
<proteinExistence type="predicted"/>
<sequence>MMNSLLLNLIIAKESNLIVSDIQYVIRIFNFVVREHVNLVVAVVVVTSIVLSTPKRYNTNSCICLGFLLNDCI</sequence>
<reference evidence="1" key="1">
    <citation type="submission" date="2015-12" db="EMBL/GenBank/DDBJ databases">
        <title>Gene expression during late stages of embryo sac development: a critical building block for successful pollen-pistil interactions.</title>
        <authorList>
            <person name="Liu Y."/>
            <person name="Joly V."/>
            <person name="Sabar M."/>
            <person name="Matton D.P."/>
        </authorList>
    </citation>
    <scope>NUCLEOTIDE SEQUENCE</scope>
</reference>